<dbReference type="Proteomes" id="UP000623467">
    <property type="component" value="Unassembled WGS sequence"/>
</dbReference>
<comment type="caution">
    <text evidence="2">The sequence shown here is derived from an EMBL/GenBank/DDBJ whole genome shotgun (WGS) entry which is preliminary data.</text>
</comment>
<dbReference type="EMBL" id="JACAZH010000001">
    <property type="protein sequence ID" value="KAF7378138.1"/>
    <property type="molecule type" value="Genomic_DNA"/>
</dbReference>
<feature type="compositionally biased region" description="Polar residues" evidence="1">
    <location>
        <begin position="14"/>
        <end position="39"/>
    </location>
</feature>
<reference evidence="2" key="1">
    <citation type="submission" date="2020-05" db="EMBL/GenBank/DDBJ databases">
        <title>Mycena genomes resolve the evolution of fungal bioluminescence.</title>
        <authorList>
            <person name="Tsai I.J."/>
        </authorList>
    </citation>
    <scope>NUCLEOTIDE SEQUENCE</scope>
    <source>
        <strain evidence="2">160909Yilan</strain>
    </source>
</reference>
<evidence type="ECO:0000313" key="3">
    <source>
        <dbReference type="Proteomes" id="UP000623467"/>
    </source>
</evidence>
<dbReference type="AlphaFoldDB" id="A0A8H6ZFN9"/>
<evidence type="ECO:0000313" key="2">
    <source>
        <dbReference type="EMBL" id="KAF7378138.1"/>
    </source>
</evidence>
<organism evidence="2 3">
    <name type="scientific">Mycena sanguinolenta</name>
    <dbReference type="NCBI Taxonomy" id="230812"/>
    <lineage>
        <taxon>Eukaryota</taxon>
        <taxon>Fungi</taxon>
        <taxon>Dikarya</taxon>
        <taxon>Basidiomycota</taxon>
        <taxon>Agaricomycotina</taxon>
        <taxon>Agaricomycetes</taxon>
        <taxon>Agaricomycetidae</taxon>
        <taxon>Agaricales</taxon>
        <taxon>Marasmiineae</taxon>
        <taxon>Mycenaceae</taxon>
        <taxon>Mycena</taxon>
    </lineage>
</organism>
<gene>
    <name evidence="2" type="ORF">MSAN_00238200</name>
</gene>
<name>A0A8H6ZFN9_9AGAR</name>
<dbReference type="OrthoDB" id="27325at2759"/>
<protein>
    <submittedName>
        <fullName evidence="2">NAP-domain-containing protein</fullName>
    </submittedName>
</protein>
<feature type="region of interest" description="Disordered" evidence="1">
    <location>
        <begin position="1"/>
        <end position="46"/>
    </location>
</feature>
<keyword evidence="3" id="KW-1185">Reference proteome</keyword>
<sequence>MSSSVPISGGHNLTAPTPVNTPAQTAPISQGLSRPTVPSTIPEDETAEELTTLGAAGLQGAMLGMVHGKLAGLVGKSSGYVESLPVGTRRNVEGLKGSRRSCRISIRESVWSWRR</sequence>
<accession>A0A8H6ZFN9</accession>
<proteinExistence type="predicted"/>
<evidence type="ECO:0000256" key="1">
    <source>
        <dbReference type="SAM" id="MobiDB-lite"/>
    </source>
</evidence>